<organism evidence="9 10">
    <name type="scientific">Caerostris darwini</name>
    <dbReference type="NCBI Taxonomy" id="1538125"/>
    <lineage>
        <taxon>Eukaryota</taxon>
        <taxon>Metazoa</taxon>
        <taxon>Ecdysozoa</taxon>
        <taxon>Arthropoda</taxon>
        <taxon>Chelicerata</taxon>
        <taxon>Arachnida</taxon>
        <taxon>Araneae</taxon>
        <taxon>Araneomorphae</taxon>
        <taxon>Entelegynae</taxon>
        <taxon>Araneoidea</taxon>
        <taxon>Araneidae</taxon>
        <taxon>Caerostris</taxon>
    </lineage>
</organism>
<evidence type="ECO:0000256" key="4">
    <source>
        <dbReference type="ARBA" id="ARBA00022824"/>
    </source>
</evidence>
<keyword evidence="5" id="KW-0712">Selenocysteine</keyword>
<dbReference type="SUPFAM" id="SSF52833">
    <property type="entry name" value="Thioredoxin-like"/>
    <property type="match status" value="1"/>
</dbReference>
<proteinExistence type="inferred from homology"/>
<gene>
    <name evidence="9" type="primary">SELENOF</name>
    <name evidence="9" type="ORF">CDAR_179631</name>
</gene>
<reference evidence="9 10" key="1">
    <citation type="submission" date="2021-06" db="EMBL/GenBank/DDBJ databases">
        <title>Caerostris darwini draft genome.</title>
        <authorList>
            <person name="Kono N."/>
            <person name="Arakawa K."/>
        </authorList>
    </citation>
    <scope>NUCLEOTIDE SEQUENCE [LARGE SCALE GENOMIC DNA]</scope>
</reference>
<dbReference type="Pfam" id="PF08806">
    <property type="entry name" value="Sep15_SelM"/>
    <property type="match status" value="1"/>
</dbReference>
<evidence type="ECO:0000313" key="9">
    <source>
        <dbReference type="EMBL" id="GIY78356.1"/>
    </source>
</evidence>
<dbReference type="Gene3D" id="3.40.30.50">
    <property type="entry name" value="Sep15/SelM thioredoxin-like domain, active-site redox motif"/>
    <property type="match status" value="1"/>
</dbReference>
<evidence type="ECO:0000256" key="3">
    <source>
        <dbReference type="ARBA" id="ARBA00022729"/>
    </source>
</evidence>
<evidence type="ECO:0000313" key="10">
    <source>
        <dbReference type="Proteomes" id="UP001054837"/>
    </source>
</evidence>
<comment type="caution">
    <text evidence="9">The sequence shown here is derived from an EMBL/GenBank/DDBJ whole genome shotgun (WGS) entry which is preliminary data.</text>
</comment>
<feature type="chain" id="PRO_5043955036" description="Selenoprotein F" evidence="7">
    <location>
        <begin position="25"/>
        <end position="144"/>
    </location>
</feature>
<sequence>MLNKALGFANELLLSFTVLITTAACSLSNEACFELGLRRTDLQCNWCDKLVQFNLDDILKDSCLECCALKAEKETVKKYPQARLEVSFVRSDTPNEFSGLSIKYVRGADPVIKLLDADGNAQEELSIQKWDTDTVIEFLREHLE</sequence>
<dbReference type="GO" id="GO:0005788">
    <property type="term" value="C:endoplasmic reticulum lumen"/>
    <property type="evidence" value="ECO:0007669"/>
    <property type="project" value="UniProtKB-SubCell"/>
</dbReference>
<dbReference type="EMBL" id="BPLQ01014237">
    <property type="protein sequence ID" value="GIY78356.1"/>
    <property type="molecule type" value="Genomic_DNA"/>
</dbReference>
<dbReference type="PROSITE" id="PS51257">
    <property type="entry name" value="PROKAR_LIPOPROTEIN"/>
    <property type="match status" value="1"/>
</dbReference>
<evidence type="ECO:0000256" key="5">
    <source>
        <dbReference type="ARBA" id="ARBA00022933"/>
    </source>
</evidence>
<dbReference type="InterPro" id="IPR014912">
    <property type="entry name" value="Sep15_SelM_dom"/>
</dbReference>
<evidence type="ECO:0000256" key="7">
    <source>
        <dbReference type="SAM" id="SignalP"/>
    </source>
</evidence>
<protein>
    <recommendedName>
        <fullName evidence="6">Selenoprotein F</fullName>
    </recommendedName>
</protein>
<dbReference type="AlphaFoldDB" id="A0AAV4W7B7"/>
<evidence type="ECO:0000259" key="8">
    <source>
        <dbReference type="Pfam" id="PF08806"/>
    </source>
</evidence>
<comment type="subcellular location">
    <subcellularLocation>
        <location evidence="1">Endoplasmic reticulum lumen</location>
    </subcellularLocation>
</comment>
<feature type="signal peptide" evidence="7">
    <location>
        <begin position="1"/>
        <end position="24"/>
    </location>
</feature>
<dbReference type="InterPro" id="IPR038219">
    <property type="entry name" value="Sep15/SelM_sf"/>
</dbReference>
<evidence type="ECO:0000256" key="1">
    <source>
        <dbReference type="ARBA" id="ARBA00004319"/>
    </source>
</evidence>
<keyword evidence="10" id="KW-1185">Reference proteome</keyword>
<dbReference type="PANTHER" id="PTHR13077:SF6">
    <property type="entry name" value="SELENOPROTEIN F"/>
    <property type="match status" value="1"/>
</dbReference>
<dbReference type="Proteomes" id="UP001054837">
    <property type="component" value="Unassembled WGS sequence"/>
</dbReference>
<dbReference type="GO" id="GO:0016491">
    <property type="term" value="F:oxidoreductase activity"/>
    <property type="evidence" value="ECO:0007669"/>
    <property type="project" value="TreeGrafter"/>
</dbReference>
<keyword evidence="4" id="KW-0256">Endoplasmic reticulum</keyword>
<dbReference type="InterPro" id="IPR036249">
    <property type="entry name" value="Thioredoxin-like_sf"/>
</dbReference>
<evidence type="ECO:0000256" key="6">
    <source>
        <dbReference type="ARBA" id="ARBA00040775"/>
    </source>
</evidence>
<dbReference type="InterPro" id="IPR039992">
    <property type="entry name" value="Sep15_SelM"/>
</dbReference>
<accession>A0AAV4W7B7</accession>
<keyword evidence="3 7" id="KW-0732">Signal</keyword>
<name>A0AAV4W7B7_9ARAC</name>
<dbReference type="PANTHER" id="PTHR13077">
    <property type="entry name" value="SELENOPROTEIN F"/>
    <property type="match status" value="1"/>
</dbReference>
<feature type="domain" description="Selenoprotein F/M" evidence="8">
    <location>
        <begin position="76"/>
        <end position="143"/>
    </location>
</feature>
<comment type="similarity">
    <text evidence="2">Belongs to the selenoprotein M/F family.</text>
</comment>
<evidence type="ECO:0000256" key="2">
    <source>
        <dbReference type="ARBA" id="ARBA00005742"/>
    </source>
</evidence>